<evidence type="ECO:0000313" key="8">
    <source>
        <dbReference type="EMBL" id="PMR72889.1"/>
    </source>
</evidence>
<dbReference type="InterPro" id="IPR007535">
    <property type="entry name" value="Catechol_dOase_N"/>
</dbReference>
<dbReference type="OrthoDB" id="9805815at2"/>
<keyword evidence="3" id="KW-0479">Metal-binding</keyword>
<keyword evidence="6" id="KW-0408">Iron</keyword>
<sequence>MFELPNKDDIVPHGIPKTPDDITEIVLKAMSHTKDERLREILISLVRHLHAFGCDVKLNDEEFMAAINAVTRLGHLTRDRHNETMVMSDALGFSTLVMILNQARTVDQISPALLGPFYSRKDPEYTLGTNISRDTPKEGDIPLFVSGMVKSRDGMTLPGALVEVWHASPEGLYENQDDSQPPMNLRGKFRTDGQGRYHFRTIRPASYPIPTHGIVGDMLRAQNRHPFRAAHLHFAVSAKDHQTLVTQIFPKDDLFIESDCVFGVTSADLAMDFPMHDDGQAPDPDVRGRYCTLDVDFDLSPGVSRLPESPIDS</sequence>
<reference evidence="8 9" key="1">
    <citation type="submission" date="2018-01" db="EMBL/GenBank/DDBJ databases">
        <title>Halomonas endophytica sp. nov., isolated from storage liquid in the stems of Populus euphratica.</title>
        <authorList>
            <person name="Chen C."/>
        </authorList>
    </citation>
    <scope>NUCLEOTIDE SEQUENCE [LARGE SCALE GENOMIC DNA]</scope>
    <source>
        <strain evidence="8 9">MC28</strain>
    </source>
</reference>
<dbReference type="Proteomes" id="UP000235803">
    <property type="component" value="Unassembled WGS sequence"/>
</dbReference>
<dbReference type="RefSeq" id="WP_102655111.1">
    <property type="nucleotide sequence ID" value="NZ_PNRF01000041.1"/>
</dbReference>
<protein>
    <submittedName>
        <fullName evidence="8">Catechol 1,2-dioxygenase</fullName>
    </submittedName>
</protein>
<evidence type="ECO:0000313" key="9">
    <source>
        <dbReference type="Proteomes" id="UP000235803"/>
    </source>
</evidence>
<keyword evidence="9" id="KW-1185">Reference proteome</keyword>
<evidence type="ECO:0000256" key="3">
    <source>
        <dbReference type="ARBA" id="ARBA00022723"/>
    </source>
</evidence>
<comment type="caution">
    <text evidence="8">The sequence shown here is derived from an EMBL/GenBank/DDBJ whole genome shotgun (WGS) entry which is preliminary data.</text>
</comment>
<dbReference type="PANTHER" id="PTHR33711">
    <property type="entry name" value="DIOXYGENASE, PUTATIVE (AFU_ORTHOLOGUE AFUA_2G02910)-RELATED"/>
    <property type="match status" value="1"/>
</dbReference>
<dbReference type="GO" id="GO:0009712">
    <property type="term" value="P:catechol-containing compound metabolic process"/>
    <property type="evidence" value="ECO:0007669"/>
    <property type="project" value="InterPro"/>
</dbReference>
<dbReference type="InterPro" id="IPR000627">
    <property type="entry name" value="Intradiol_dOase_C"/>
</dbReference>
<organism evidence="8 9">
    <name type="scientific">Billgrantia endophytica</name>
    <dbReference type="NCBI Taxonomy" id="2033802"/>
    <lineage>
        <taxon>Bacteria</taxon>
        <taxon>Pseudomonadati</taxon>
        <taxon>Pseudomonadota</taxon>
        <taxon>Gammaproteobacteria</taxon>
        <taxon>Oceanospirillales</taxon>
        <taxon>Halomonadaceae</taxon>
        <taxon>Billgrantia</taxon>
    </lineage>
</organism>
<evidence type="ECO:0000256" key="2">
    <source>
        <dbReference type="ARBA" id="ARBA00007825"/>
    </source>
</evidence>
<dbReference type="AlphaFoldDB" id="A0A2N7TXI3"/>
<dbReference type="PANTHER" id="PTHR33711:SF7">
    <property type="entry name" value="INTRADIOL RING-CLEAVAGE DIOXYGENASES DOMAIN-CONTAINING PROTEIN-RELATED"/>
    <property type="match status" value="1"/>
</dbReference>
<dbReference type="GO" id="GO:0008199">
    <property type="term" value="F:ferric iron binding"/>
    <property type="evidence" value="ECO:0007669"/>
    <property type="project" value="InterPro"/>
</dbReference>
<evidence type="ECO:0000256" key="1">
    <source>
        <dbReference type="ARBA" id="ARBA00001965"/>
    </source>
</evidence>
<evidence type="ECO:0000259" key="7">
    <source>
        <dbReference type="PROSITE" id="PS00083"/>
    </source>
</evidence>
<evidence type="ECO:0000256" key="6">
    <source>
        <dbReference type="ARBA" id="ARBA00023004"/>
    </source>
</evidence>
<gene>
    <name evidence="8" type="ORF">C1H69_19830</name>
</gene>
<accession>A0A2N7TXI3</accession>
<dbReference type="SUPFAM" id="SSF49482">
    <property type="entry name" value="Aromatic compound dioxygenase"/>
    <property type="match status" value="1"/>
</dbReference>
<evidence type="ECO:0000256" key="4">
    <source>
        <dbReference type="ARBA" id="ARBA00022964"/>
    </source>
</evidence>
<dbReference type="Pfam" id="PF04444">
    <property type="entry name" value="Dioxygenase_N"/>
    <property type="match status" value="1"/>
</dbReference>
<comment type="cofactor">
    <cofactor evidence="1">
        <name>Fe(3+)</name>
        <dbReference type="ChEBI" id="CHEBI:29034"/>
    </cofactor>
</comment>
<dbReference type="Gene3D" id="2.60.130.10">
    <property type="entry name" value="Aromatic compound dioxygenase"/>
    <property type="match status" value="1"/>
</dbReference>
<dbReference type="EMBL" id="PNRF01000041">
    <property type="protein sequence ID" value="PMR72889.1"/>
    <property type="molecule type" value="Genomic_DNA"/>
</dbReference>
<keyword evidence="4 8" id="KW-0223">Dioxygenase</keyword>
<comment type="similarity">
    <text evidence="2">Belongs to the intradiol ring-cleavage dioxygenase family.</text>
</comment>
<evidence type="ECO:0000256" key="5">
    <source>
        <dbReference type="ARBA" id="ARBA00023002"/>
    </source>
</evidence>
<dbReference type="GO" id="GO:0018576">
    <property type="term" value="F:catechol 1,2-dioxygenase activity"/>
    <property type="evidence" value="ECO:0007669"/>
    <property type="project" value="InterPro"/>
</dbReference>
<dbReference type="InterPro" id="IPR015889">
    <property type="entry name" value="Intradiol_dOase_core"/>
</dbReference>
<dbReference type="PROSITE" id="PS00083">
    <property type="entry name" value="INTRADIOL_DIOXYGENAS"/>
    <property type="match status" value="1"/>
</dbReference>
<dbReference type="InterPro" id="IPR050770">
    <property type="entry name" value="Intradiol_RC_Dioxygenase"/>
</dbReference>
<dbReference type="Pfam" id="PF00775">
    <property type="entry name" value="Dioxygenase_C"/>
    <property type="match status" value="1"/>
</dbReference>
<proteinExistence type="inferred from homology"/>
<feature type="domain" description="Intradiol ring-cleavage dioxygenases" evidence="7">
    <location>
        <begin position="145"/>
        <end position="173"/>
    </location>
</feature>
<name>A0A2N7TXI3_9GAMM</name>
<keyword evidence="5" id="KW-0560">Oxidoreductase</keyword>